<dbReference type="PANTHER" id="PTHR24220:SF470">
    <property type="entry name" value="CELL DIVISION ATP-BINDING PROTEIN FTSE"/>
    <property type="match status" value="1"/>
</dbReference>
<evidence type="ECO:0000256" key="6">
    <source>
        <dbReference type="ARBA" id="ARBA00022840"/>
    </source>
</evidence>
<dbReference type="InterPro" id="IPR005286">
    <property type="entry name" value="Cell_div_FtsE"/>
</dbReference>
<dbReference type="InterPro" id="IPR027417">
    <property type="entry name" value="P-loop_NTPase"/>
</dbReference>
<keyword evidence="4 11" id="KW-0132">Cell division</keyword>
<dbReference type="FunFam" id="3.40.50.300:FF:000056">
    <property type="entry name" value="Cell division ATP-binding protein FtsE"/>
    <property type="match status" value="1"/>
</dbReference>
<evidence type="ECO:0000256" key="5">
    <source>
        <dbReference type="ARBA" id="ARBA00022741"/>
    </source>
</evidence>
<keyword evidence="6 11" id="KW-0067">ATP-binding</keyword>
<dbReference type="NCBIfam" id="TIGR02673">
    <property type="entry name" value="FtsE"/>
    <property type="match status" value="1"/>
</dbReference>
<evidence type="ECO:0000256" key="3">
    <source>
        <dbReference type="ARBA" id="ARBA00022475"/>
    </source>
</evidence>
<sequence length="260" mass="27693">MIRFEEVTKVYRGTARPALNGVSLEILSGEFVFLVGASGSGKSTFLRLVLKEEKPTSGSIHVLGQDLGAISSRKVPYFRRNLGVVFQDFRLLPNKTVFANVAFTLQVIGKSKGFIHEAVPDALRTVGLEGKEGRFPHELSGGEQQRVAIARALVNKPAIMLADEPTGNLDPATSAGIMTLLERINANGTTVIMATHDAGIVDRLQRRVIEVIGGRIVRDERGGGYQTQANPILSQNFGMPGSGAPAGATTVGSSTAGEPR</sequence>
<dbReference type="GO" id="GO:0005886">
    <property type="term" value="C:plasma membrane"/>
    <property type="evidence" value="ECO:0007669"/>
    <property type="project" value="UniProtKB-SubCell"/>
</dbReference>
<dbReference type="OrthoDB" id="9802264at2"/>
<gene>
    <name evidence="11 14" type="primary">ftsE</name>
    <name evidence="14" type="ORF">FK219_000135</name>
</gene>
<dbReference type="SUPFAM" id="SSF52540">
    <property type="entry name" value="P-loop containing nucleoside triphosphate hydrolases"/>
    <property type="match status" value="1"/>
</dbReference>
<dbReference type="InterPro" id="IPR017871">
    <property type="entry name" value="ABC_transporter-like_CS"/>
</dbReference>
<keyword evidence="8 11" id="KW-0131">Cell cycle</keyword>
<dbReference type="PROSITE" id="PS00211">
    <property type="entry name" value="ABC_TRANSPORTER_1"/>
    <property type="match status" value="1"/>
</dbReference>
<dbReference type="GO" id="GO:0005524">
    <property type="term" value="F:ATP binding"/>
    <property type="evidence" value="ECO:0007669"/>
    <property type="project" value="UniProtKB-UniRule"/>
</dbReference>
<evidence type="ECO:0000256" key="7">
    <source>
        <dbReference type="ARBA" id="ARBA00023136"/>
    </source>
</evidence>
<keyword evidence="5 11" id="KW-0547">Nucleotide-binding</keyword>
<evidence type="ECO:0000256" key="12">
    <source>
        <dbReference type="SAM" id="MobiDB-lite"/>
    </source>
</evidence>
<dbReference type="AlphaFoldDB" id="A0A9E5JLT3"/>
<feature type="compositionally biased region" description="Polar residues" evidence="12">
    <location>
        <begin position="250"/>
        <end position="260"/>
    </location>
</feature>
<keyword evidence="7 11" id="KW-0472">Membrane</keyword>
<evidence type="ECO:0000256" key="9">
    <source>
        <dbReference type="ARBA" id="ARBA00054718"/>
    </source>
</evidence>
<dbReference type="Gene3D" id="3.40.50.300">
    <property type="entry name" value="P-loop containing nucleotide triphosphate hydrolases"/>
    <property type="match status" value="1"/>
</dbReference>
<comment type="caution">
    <text evidence="14">The sequence shown here is derived from an EMBL/GenBank/DDBJ whole genome shotgun (WGS) entry which is preliminary data.</text>
</comment>
<keyword evidence="3 11" id="KW-1003">Cell membrane</keyword>
<dbReference type="InterPro" id="IPR003593">
    <property type="entry name" value="AAA+_ATPase"/>
</dbReference>
<dbReference type="PANTHER" id="PTHR24220">
    <property type="entry name" value="IMPORT ATP-BINDING PROTEIN"/>
    <property type="match status" value="1"/>
</dbReference>
<comment type="similarity">
    <text evidence="1 11">Belongs to the ABC transporter superfamily.</text>
</comment>
<keyword evidence="15" id="KW-1185">Reference proteome</keyword>
<evidence type="ECO:0000256" key="2">
    <source>
        <dbReference type="ARBA" id="ARBA00020019"/>
    </source>
</evidence>
<comment type="subunit">
    <text evidence="10 11">Homodimer. Forms a membrane-associated complex with FtsX.</text>
</comment>
<evidence type="ECO:0000313" key="14">
    <source>
        <dbReference type="EMBL" id="NHF61662.1"/>
    </source>
</evidence>
<comment type="function">
    <text evidence="9">Part of the ABC transporter FtsEX involved in cellular division. Has ATPase activity.</text>
</comment>
<dbReference type="GO" id="GO:0016887">
    <property type="term" value="F:ATP hydrolysis activity"/>
    <property type="evidence" value="ECO:0007669"/>
    <property type="project" value="InterPro"/>
</dbReference>
<evidence type="ECO:0000256" key="8">
    <source>
        <dbReference type="ARBA" id="ARBA00023306"/>
    </source>
</evidence>
<dbReference type="Proteomes" id="UP000818266">
    <property type="component" value="Unassembled WGS sequence"/>
</dbReference>
<dbReference type="GO" id="GO:0022857">
    <property type="term" value="F:transmembrane transporter activity"/>
    <property type="evidence" value="ECO:0007669"/>
    <property type="project" value="TreeGrafter"/>
</dbReference>
<feature type="domain" description="ABC transporter" evidence="13">
    <location>
        <begin position="2"/>
        <end position="238"/>
    </location>
</feature>
<protein>
    <recommendedName>
        <fullName evidence="2 11">Cell division ATP-binding protein FtsE</fullName>
    </recommendedName>
</protein>
<comment type="subcellular location">
    <subcellularLocation>
        <location evidence="11">Cell membrane</location>
        <topology evidence="11">Peripheral membrane protein</topology>
        <orientation evidence="11">Cytoplasmic side</orientation>
    </subcellularLocation>
</comment>
<dbReference type="SMART" id="SM00382">
    <property type="entry name" value="AAA"/>
    <property type="match status" value="1"/>
</dbReference>
<evidence type="ECO:0000256" key="1">
    <source>
        <dbReference type="ARBA" id="ARBA00005417"/>
    </source>
</evidence>
<evidence type="ECO:0000313" key="15">
    <source>
        <dbReference type="Proteomes" id="UP000818266"/>
    </source>
</evidence>
<dbReference type="EMBL" id="VIKT02000001">
    <property type="protein sequence ID" value="NHF61662.1"/>
    <property type="molecule type" value="Genomic_DNA"/>
</dbReference>
<dbReference type="PROSITE" id="PS50893">
    <property type="entry name" value="ABC_TRANSPORTER_2"/>
    <property type="match status" value="1"/>
</dbReference>
<dbReference type="RefSeq" id="WP_152581882.1">
    <property type="nucleotide sequence ID" value="NZ_JAVJPO010000008.1"/>
</dbReference>
<dbReference type="Pfam" id="PF00005">
    <property type="entry name" value="ABC_tran"/>
    <property type="match status" value="1"/>
</dbReference>
<evidence type="ECO:0000256" key="11">
    <source>
        <dbReference type="RuleBase" id="RU365094"/>
    </source>
</evidence>
<evidence type="ECO:0000256" key="4">
    <source>
        <dbReference type="ARBA" id="ARBA00022618"/>
    </source>
</evidence>
<dbReference type="InterPro" id="IPR003439">
    <property type="entry name" value="ABC_transporter-like_ATP-bd"/>
</dbReference>
<organism evidence="14 15">
    <name type="scientific">Microcella pacifica</name>
    <dbReference type="NCBI Taxonomy" id="2591847"/>
    <lineage>
        <taxon>Bacteria</taxon>
        <taxon>Bacillati</taxon>
        <taxon>Actinomycetota</taxon>
        <taxon>Actinomycetes</taxon>
        <taxon>Micrococcales</taxon>
        <taxon>Microbacteriaceae</taxon>
        <taxon>Microcella</taxon>
    </lineage>
</organism>
<dbReference type="GO" id="GO:0051301">
    <property type="term" value="P:cell division"/>
    <property type="evidence" value="ECO:0007669"/>
    <property type="project" value="UniProtKB-UniRule"/>
</dbReference>
<evidence type="ECO:0000256" key="10">
    <source>
        <dbReference type="ARBA" id="ARBA00063837"/>
    </source>
</evidence>
<accession>A0A9E5JLT3</accession>
<proteinExistence type="inferred from homology"/>
<reference evidence="14 15" key="1">
    <citation type="submission" date="2020-03" db="EMBL/GenBank/DDBJ databases">
        <title>Chryseoglobus sp. isolated from a deep-sea seamount.</title>
        <authorList>
            <person name="Zhang D.-C."/>
        </authorList>
    </citation>
    <scope>NUCLEOTIDE SEQUENCE [LARGE SCALE GENOMIC DNA]</scope>
    <source>
        <strain evidence="14 15">KN1116</strain>
    </source>
</reference>
<feature type="region of interest" description="Disordered" evidence="12">
    <location>
        <begin position="237"/>
        <end position="260"/>
    </location>
</feature>
<evidence type="ECO:0000259" key="13">
    <source>
        <dbReference type="PROSITE" id="PS50893"/>
    </source>
</evidence>
<name>A0A9E5JLT3_9MICO</name>
<dbReference type="InterPro" id="IPR015854">
    <property type="entry name" value="ABC_transpr_LolD-like"/>
</dbReference>